<dbReference type="Proteomes" id="UP001177003">
    <property type="component" value="Chromosome 5"/>
</dbReference>
<name>A0AA36E863_LACSI</name>
<protein>
    <submittedName>
        <fullName evidence="2">Uncharacterized protein</fullName>
    </submittedName>
</protein>
<dbReference type="AlphaFoldDB" id="A0AA36E863"/>
<feature type="compositionally biased region" description="Acidic residues" evidence="1">
    <location>
        <begin position="21"/>
        <end position="34"/>
    </location>
</feature>
<feature type="region of interest" description="Disordered" evidence="1">
    <location>
        <begin position="1"/>
        <end position="60"/>
    </location>
</feature>
<evidence type="ECO:0000256" key="1">
    <source>
        <dbReference type="SAM" id="MobiDB-lite"/>
    </source>
</evidence>
<sequence>MLDDFEPFSSDGYQNMGEFEREIEAEEERDEEDEQGHTEDSKDDLEEHTEEDDDSDYIVDPKAILDDWKVDMREFHSCVDEVEWFGQGPNIELDLNRDDYLGVINNDDFESA</sequence>
<reference evidence="2" key="1">
    <citation type="submission" date="2023-04" db="EMBL/GenBank/DDBJ databases">
        <authorList>
            <person name="Vijverberg K."/>
            <person name="Xiong W."/>
            <person name="Schranz E."/>
        </authorList>
    </citation>
    <scope>NUCLEOTIDE SEQUENCE</scope>
</reference>
<proteinExistence type="predicted"/>
<evidence type="ECO:0000313" key="3">
    <source>
        <dbReference type="Proteomes" id="UP001177003"/>
    </source>
</evidence>
<evidence type="ECO:0000313" key="2">
    <source>
        <dbReference type="EMBL" id="CAI9286048.1"/>
    </source>
</evidence>
<organism evidence="2 3">
    <name type="scientific">Lactuca saligna</name>
    <name type="common">Willowleaf lettuce</name>
    <dbReference type="NCBI Taxonomy" id="75948"/>
    <lineage>
        <taxon>Eukaryota</taxon>
        <taxon>Viridiplantae</taxon>
        <taxon>Streptophyta</taxon>
        <taxon>Embryophyta</taxon>
        <taxon>Tracheophyta</taxon>
        <taxon>Spermatophyta</taxon>
        <taxon>Magnoliopsida</taxon>
        <taxon>eudicotyledons</taxon>
        <taxon>Gunneridae</taxon>
        <taxon>Pentapetalae</taxon>
        <taxon>asterids</taxon>
        <taxon>campanulids</taxon>
        <taxon>Asterales</taxon>
        <taxon>Asteraceae</taxon>
        <taxon>Cichorioideae</taxon>
        <taxon>Cichorieae</taxon>
        <taxon>Lactucinae</taxon>
        <taxon>Lactuca</taxon>
    </lineage>
</organism>
<accession>A0AA36E863</accession>
<keyword evidence="3" id="KW-1185">Reference proteome</keyword>
<dbReference type="EMBL" id="OX465081">
    <property type="protein sequence ID" value="CAI9286048.1"/>
    <property type="molecule type" value="Genomic_DNA"/>
</dbReference>
<feature type="compositionally biased region" description="Acidic residues" evidence="1">
    <location>
        <begin position="41"/>
        <end position="57"/>
    </location>
</feature>
<gene>
    <name evidence="2" type="ORF">LSALG_LOCUS25485</name>
</gene>